<dbReference type="GO" id="GO:0016878">
    <property type="term" value="F:acid-thiol ligase activity"/>
    <property type="evidence" value="ECO:0007669"/>
    <property type="project" value="UniProtKB-ARBA"/>
</dbReference>
<name>A0A1J5T221_9ZZZZ</name>
<dbReference type="InterPro" id="IPR045851">
    <property type="entry name" value="AMP-bd_C_sf"/>
</dbReference>
<dbReference type="Pfam" id="PF00501">
    <property type="entry name" value="AMP-binding"/>
    <property type="match status" value="1"/>
</dbReference>
<dbReference type="GO" id="GO:0102527">
    <property type="term" value="F:8-demethylnovobiocate synthase activity"/>
    <property type="evidence" value="ECO:0007669"/>
    <property type="project" value="UniProtKB-EC"/>
</dbReference>
<dbReference type="PANTHER" id="PTHR43767">
    <property type="entry name" value="LONG-CHAIN-FATTY-ACID--COA LIGASE"/>
    <property type="match status" value="1"/>
</dbReference>
<dbReference type="EMBL" id="MLJW01000034">
    <property type="protein sequence ID" value="OIR07908.1"/>
    <property type="molecule type" value="Genomic_DNA"/>
</dbReference>
<protein>
    <submittedName>
        <fullName evidence="2">8-demethylnovobiocic acid synthase</fullName>
        <ecNumber evidence="2">6.3.1.15</ecNumber>
    </submittedName>
</protein>
<organism evidence="2">
    <name type="scientific">mine drainage metagenome</name>
    <dbReference type="NCBI Taxonomy" id="410659"/>
    <lineage>
        <taxon>unclassified sequences</taxon>
        <taxon>metagenomes</taxon>
        <taxon>ecological metagenomes</taxon>
    </lineage>
</organism>
<dbReference type="InterPro" id="IPR020845">
    <property type="entry name" value="AMP-binding_CS"/>
</dbReference>
<accession>A0A1J5T221</accession>
<dbReference type="AlphaFoldDB" id="A0A1J5T221"/>
<evidence type="ECO:0000259" key="1">
    <source>
        <dbReference type="Pfam" id="PF00501"/>
    </source>
</evidence>
<dbReference type="CDD" id="cd04433">
    <property type="entry name" value="AFD_class_I"/>
    <property type="match status" value="1"/>
</dbReference>
<dbReference type="Gene3D" id="3.40.50.12780">
    <property type="entry name" value="N-terminal domain of ligase-like"/>
    <property type="match status" value="1"/>
</dbReference>
<gene>
    <name evidence="2" type="primary">novL</name>
    <name evidence="2" type="ORF">GALL_97710</name>
</gene>
<proteinExistence type="predicted"/>
<comment type="caution">
    <text evidence="2">The sequence shown here is derived from an EMBL/GenBank/DDBJ whole genome shotgun (WGS) entry which is preliminary data.</text>
</comment>
<dbReference type="PROSITE" id="PS00455">
    <property type="entry name" value="AMP_BINDING"/>
    <property type="match status" value="1"/>
</dbReference>
<dbReference type="InterPro" id="IPR042099">
    <property type="entry name" value="ANL_N_sf"/>
</dbReference>
<sequence length="483" mass="51535">MNPTEYLHFLAKLQPDAVAVQWVGGEWRFGQLLALVRAAAGRLRAHGVTPGARVVTCVPDRAVDWLVTLAAMHEAAVTASTQCYAPIPAALRADFVVADCVLPAEAIGDARLVCVDPSWLQLGSEAPDPGAPKPYPGDDALFRLIMTSGTTGTPRIVPNTLAQRLGRSVEPSAAARRRKTLGLMGLACSGGLHSAMQALLDGQVLYHSRSADEALELLVRHDIELLYGAPRQLAELVDALRRRPLRPTALREITFAGCSASPKLVDELRAALCPHVESVYASSEAGSIARLVTHQPGLPDGAAGYLLPGVQLEIVDDADRPLPAGAVGHVRVRAPYMAQGYFGDDTARAFRDGWFHPGDLGSLRDDGLLVLHGRSDEVVNRGGIKFDPGQIDRAAEAAPGVLDAAAFAFENAGGIEDLALALVLDERFDFDALQRQLRQAVAAPLLPSCYLRVPSIPRNAMGKAQRVQLRRLFTEAARGAVPG</sequence>
<dbReference type="SUPFAM" id="SSF56801">
    <property type="entry name" value="Acetyl-CoA synthetase-like"/>
    <property type="match status" value="1"/>
</dbReference>
<dbReference type="Gene3D" id="3.30.300.30">
    <property type="match status" value="1"/>
</dbReference>
<dbReference type="PANTHER" id="PTHR43767:SF1">
    <property type="entry name" value="NONRIBOSOMAL PEPTIDE SYNTHASE PES1 (EUROFUNG)-RELATED"/>
    <property type="match status" value="1"/>
</dbReference>
<evidence type="ECO:0000313" key="2">
    <source>
        <dbReference type="EMBL" id="OIR07908.1"/>
    </source>
</evidence>
<dbReference type="InterPro" id="IPR000873">
    <property type="entry name" value="AMP-dep_synth/lig_dom"/>
</dbReference>
<reference evidence="2" key="1">
    <citation type="submission" date="2016-10" db="EMBL/GenBank/DDBJ databases">
        <title>Sequence of Gallionella enrichment culture.</title>
        <authorList>
            <person name="Poehlein A."/>
            <person name="Muehling M."/>
            <person name="Daniel R."/>
        </authorList>
    </citation>
    <scope>NUCLEOTIDE SEQUENCE</scope>
</reference>
<keyword evidence="2" id="KW-0436">Ligase</keyword>
<dbReference type="InterPro" id="IPR050237">
    <property type="entry name" value="ATP-dep_AMP-bd_enzyme"/>
</dbReference>
<dbReference type="EC" id="6.3.1.15" evidence="2"/>
<feature type="domain" description="AMP-dependent synthetase/ligase" evidence="1">
    <location>
        <begin position="11"/>
        <end position="342"/>
    </location>
</feature>